<dbReference type="EMBL" id="JBFASG010000035">
    <property type="protein sequence ID" value="MEV4926536.1"/>
    <property type="molecule type" value="Genomic_DNA"/>
</dbReference>
<protein>
    <submittedName>
        <fullName evidence="1">Uncharacterized protein</fullName>
    </submittedName>
</protein>
<gene>
    <name evidence="1" type="ORF">AB0L03_27535</name>
</gene>
<reference evidence="1 2" key="1">
    <citation type="submission" date="2024-06" db="EMBL/GenBank/DDBJ databases">
        <title>The Natural Products Discovery Center: Release of the First 8490 Sequenced Strains for Exploring Actinobacteria Biosynthetic Diversity.</title>
        <authorList>
            <person name="Kalkreuter E."/>
            <person name="Kautsar S.A."/>
            <person name="Yang D."/>
            <person name="Bader C.D."/>
            <person name="Teijaro C.N."/>
            <person name="Fluegel L."/>
            <person name="Davis C.M."/>
            <person name="Simpson J.R."/>
            <person name="Lauterbach L."/>
            <person name="Steele A.D."/>
            <person name="Gui C."/>
            <person name="Meng S."/>
            <person name="Li G."/>
            <person name="Viehrig K."/>
            <person name="Ye F."/>
            <person name="Su P."/>
            <person name="Kiefer A.F."/>
            <person name="Nichols A."/>
            <person name="Cepeda A.J."/>
            <person name="Yan W."/>
            <person name="Fan B."/>
            <person name="Jiang Y."/>
            <person name="Adhikari A."/>
            <person name="Zheng C.-J."/>
            <person name="Schuster L."/>
            <person name="Cowan T.M."/>
            <person name="Smanski M.J."/>
            <person name="Chevrette M.G."/>
            <person name="De Carvalho L.P.S."/>
            <person name="Shen B."/>
        </authorList>
    </citation>
    <scope>NUCLEOTIDE SEQUENCE [LARGE SCALE GENOMIC DNA]</scope>
    <source>
        <strain evidence="1 2">NPDC053791</strain>
    </source>
</reference>
<evidence type="ECO:0000313" key="1">
    <source>
        <dbReference type="EMBL" id="MEV4926536.1"/>
    </source>
</evidence>
<name>A0ABV3J1K0_9ACTN</name>
<proteinExistence type="predicted"/>
<accession>A0ABV3J1K0</accession>
<dbReference type="RefSeq" id="WP_366089919.1">
    <property type="nucleotide sequence ID" value="NZ_JBFASG010000035.1"/>
</dbReference>
<keyword evidence="2" id="KW-1185">Reference proteome</keyword>
<evidence type="ECO:0000313" key="2">
    <source>
        <dbReference type="Proteomes" id="UP001552479"/>
    </source>
</evidence>
<dbReference type="Proteomes" id="UP001552479">
    <property type="component" value="Unassembled WGS sequence"/>
</dbReference>
<organism evidence="1 2">
    <name type="scientific">Streptomyces roseoverticillatus</name>
    <dbReference type="NCBI Taxonomy" id="66429"/>
    <lineage>
        <taxon>Bacteria</taxon>
        <taxon>Bacillati</taxon>
        <taxon>Actinomycetota</taxon>
        <taxon>Actinomycetes</taxon>
        <taxon>Kitasatosporales</taxon>
        <taxon>Streptomycetaceae</taxon>
        <taxon>Streptomyces</taxon>
    </lineage>
</organism>
<comment type="caution">
    <text evidence="1">The sequence shown here is derived from an EMBL/GenBank/DDBJ whole genome shotgun (WGS) entry which is preliminary data.</text>
</comment>
<sequence>MNERVKPALPAPGAPVLNAVIRGSSLPSSVLREFAQLSEEFAGYFACSDGAAEGA</sequence>